<dbReference type="EMBL" id="CP047226">
    <property type="protein sequence ID" value="QHG10526.1"/>
    <property type="molecule type" value="Genomic_DNA"/>
</dbReference>
<keyword evidence="2" id="KW-0186">Copper</keyword>
<organism evidence="5">
    <name type="scientific">Faucicola osloensis</name>
    <name type="common">Moraxella osloensis</name>
    <dbReference type="NCBI Taxonomy" id="34062"/>
    <lineage>
        <taxon>Bacteria</taxon>
        <taxon>Pseudomonadati</taxon>
        <taxon>Pseudomonadota</taxon>
        <taxon>Gammaproteobacteria</taxon>
        <taxon>Moraxellales</taxon>
        <taxon>Moraxellaceae</taxon>
        <taxon>Faucicola</taxon>
    </lineage>
</organism>
<keyword evidence="2" id="KW-0479">Metal-binding</keyword>
<proteinExistence type="inferred from homology"/>
<name>A0A6P1KFU9_FAUOS</name>
<dbReference type="GO" id="GO:0046872">
    <property type="term" value="F:metal ion binding"/>
    <property type="evidence" value="ECO:0007669"/>
    <property type="project" value="UniProtKB-KW"/>
</dbReference>
<dbReference type="SUPFAM" id="SSF52833">
    <property type="entry name" value="Thioredoxin-like"/>
    <property type="match status" value="1"/>
</dbReference>
<dbReference type="PANTHER" id="PTHR12151">
    <property type="entry name" value="ELECTRON TRANSPORT PROTIN SCO1/SENC FAMILY MEMBER"/>
    <property type="match status" value="1"/>
</dbReference>
<comment type="similarity">
    <text evidence="1">Belongs to the SCO1/2 family.</text>
</comment>
<sequence length="204" mass="22661">MDHSKMTHDNMAGMDHSKMNHQDVGTASTPALASTESVYLTNGKWTDQTSKLFDLNALKGRKQVTAFIYTSCQQVCPIMMKTMKDMQDKLPADIKAKTGFLVVSLDPKRDTPQVLAKFGEHYKTDGNWVFLSGSDDDIRMLANTMNIRYQFAEGGMINHSNVISVLDENGNMIEQEIGNSKGEAAILAASKTRRPVISGKLWHC</sequence>
<evidence type="ECO:0000256" key="2">
    <source>
        <dbReference type="PIRSR" id="PIRSR603782-1"/>
    </source>
</evidence>
<feature type="binding site" evidence="2">
    <location>
        <position position="72"/>
    </location>
    <ligand>
        <name>Cu cation</name>
        <dbReference type="ChEBI" id="CHEBI:23378"/>
    </ligand>
</feature>
<evidence type="ECO:0000313" key="5">
    <source>
        <dbReference type="EMBL" id="QHG10526.1"/>
    </source>
</evidence>
<dbReference type="CDD" id="cd02968">
    <property type="entry name" value="SCO"/>
    <property type="match status" value="1"/>
</dbReference>
<dbReference type="InterPro" id="IPR003782">
    <property type="entry name" value="SCO1/SenC"/>
</dbReference>
<feature type="region of interest" description="Disordered" evidence="4">
    <location>
        <begin position="1"/>
        <end position="27"/>
    </location>
</feature>
<keyword evidence="3" id="KW-1015">Disulfide bond</keyword>
<dbReference type="AlphaFoldDB" id="A0A6P1KFU9"/>
<feature type="binding site" evidence="2">
    <location>
        <position position="159"/>
    </location>
    <ligand>
        <name>Cu cation</name>
        <dbReference type="ChEBI" id="CHEBI:23378"/>
    </ligand>
</feature>
<feature type="binding site" evidence="2">
    <location>
        <position position="76"/>
    </location>
    <ligand>
        <name>Cu cation</name>
        <dbReference type="ChEBI" id="CHEBI:23378"/>
    </ligand>
</feature>
<feature type="disulfide bond" description="Redox-active" evidence="3">
    <location>
        <begin position="72"/>
        <end position="76"/>
    </location>
</feature>
<dbReference type="Gene3D" id="3.40.30.10">
    <property type="entry name" value="Glutaredoxin"/>
    <property type="match status" value="1"/>
</dbReference>
<dbReference type="PANTHER" id="PTHR12151:SF25">
    <property type="entry name" value="LINALOOL DEHYDRATASE_ISOMERASE DOMAIN-CONTAINING PROTEIN"/>
    <property type="match status" value="1"/>
</dbReference>
<dbReference type="InterPro" id="IPR036249">
    <property type="entry name" value="Thioredoxin-like_sf"/>
</dbReference>
<gene>
    <name evidence="5" type="ORF">GSF12_00270</name>
</gene>
<accession>A0A6P1KFU9</accession>
<evidence type="ECO:0000256" key="3">
    <source>
        <dbReference type="PIRSR" id="PIRSR603782-2"/>
    </source>
</evidence>
<evidence type="ECO:0000256" key="4">
    <source>
        <dbReference type="SAM" id="MobiDB-lite"/>
    </source>
</evidence>
<protein>
    <submittedName>
        <fullName evidence="5">SCO family protein</fullName>
    </submittedName>
</protein>
<reference evidence="5" key="1">
    <citation type="journal article" date="2020" name="Microbiol. Resour. Announc.">
        <title>Complete Genome Sequence of Moraxella osloensis Strain YV1, Isolated from an Australian Wastewater Treatment Plant.</title>
        <authorList>
            <person name="Batinovic S."/>
            <person name="Rice D.T.F."/>
            <person name="Seviour R.J."/>
            <person name="Petrovski S."/>
        </authorList>
    </citation>
    <scope>NUCLEOTIDE SEQUENCE</scope>
    <source>
        <strain evidence="5">YV1</strain>
    </source>
</reference>
<dbReference type="Pfam" id="PF02630">
    <property type="entry name" value="SCO1-SenC"/>
    <property type="match status" value="1"/>
</dbReference>
<evidence type="ECO:0000256" key="1">
    <source>
        <dbReference type="ARBA" id="ARBA00010996"/>
    </source>
</evidence>